<accession>A0A0K0FJP6</accession>
<keyword evidence="1" id="KW-1133">Transmembrane helix</keyword>
<keyword evidence="1" id="KW-0812">Transmembrane</keyword>
<evidence type="ECO:0000256" key="1">
    <source>
        <dbReference type="SAM" id="Phobius"/>
    </source>
</evidence>
<dbReference type="Proteomes" id="UP000035680">
    <property type="component" value="Unassembled WGS sequence"/>
</dbReference>
<keyword evidence="1" id="KW-0472">Membrane</keyword>
<keyword evidence="2" id="KW-1185">Reference proteome</keyword>
<evidence type="ECO:0000313" key="2">
    <source>
        <dbReference type="Proteomes" id="UP000035680"/>
    </source>
</evidence>
<dbReference type="WBParaSite" id="SVE_0912100.1">
    <property type="protein sequence ID" value="SVE_0912100.1"/>
    <property type="gene ID" value="SVE_0912100"/>
</dbReference>
<evidence type="ECO:0000313" key="3">
    <source>
        <dbReference type="WBParaSite" id="SVE_0912100.1"/>
    </source>
</evidence>
<feature type="transmembrane region" description="Helical" evidence="1">
    <location>
        <begin position="30"/>
        <end position="51"/>
    </location>
</feature>
<name>A0A0K0FJP6_STRVS</name>
<dbReference type="AlphaFoldDB" id="A0A0K0FJP6"/>
<protein>
    <submittedName>
        <fullName evidence="3">Sensor histidine kinase</fullName>
    </submittedName>
</protein>
<reference evidence="3" key="2">
    <citation type="submission" date="2015-08" db="UniProtKB">
        <authorList>
            <consortium name="WormBaseParasite"/>
        </authorList>
    </citation>
    <scope>IDENTIFICATION</scope>
</reference>
<reference evidence="2" key="1">
    <citation type="submission" date="2014-07" db="EMBL/GenBank/DDBJ databases">
        <authorList>
            <person name="Martin A.A"/>
            <person name="De Silva N."/>
        </authorList>
    </citation>
    <scope>NUCLEOTIDE SEQUENCE</scope>
</reference>
<organism evidence="2 3">
    <name type="scientific">Strongyloides venezuelensis</name>
    <name type="common">Threadworm</name>
    <dbReference type="NCBI Taxonomy" id="75913"/>
    <lineage>
        <taxon>Eukaryota</taxon>
        <taxon>Metazoa</taxon>
        <taxon>Ecdysozoa</taxon>
        <taxon>Nematoda</taxon>
        <taxon>Chromadorea</taxon>
        <taxon>Rhabditida</taxon>
        <taxon>Tylenchina</taxon>
        <taxon>Panagrolaimomorpha</taxon>
        <taxon>Strongyloidoidea</taxon>
        <taxon>Strongyloididae</taxon>
        <taxon>Strongyloides</taxon>
    </lineage>
</organism>
<sequence length="74" mass="9364">MKYLTEVQKIDLNDSHEVLFKLHWEERLSMYYSLFTIIFILLFVWIAFTYSQFSQEYYYYKLFKQWKRGQQVNI</sequence>
<proteinExistence type="predicted"/>